<evidence type="ECO:0000313" key="2">
    <source>
        <dbReference type="Proteomes" id="UP000189670"/>
    </source>
</evidence>
<dbReference type="Proteomes" id="UP000189670">
    <property type="component" value="Unassembled WGS sequence"/>
</dbReference>
<dbReference type="AlphaFoldDB" id="A0A1V1P0K2"/>
<protein>
    <submittedName>
        <fullName evidence="1">Uncharacterized protein</fullName>
    </submittedName>
</protein>
<evidence type="ECO:0000313" key="1">
    <source>
        <dbReference type="EMBL" id="ETR68392.1"/>
    </source>
</evidence>
<accession>A0A1V1P0K2</accession>
<proteinExistence type="predicted"/>
<gene>
    <name evidence="1" type="ORF">OMM_04596</name>
</gene>
<comment type="caution">
    <text evidence="1">The sequence shown here is derived from an EMBL/GenBank/DDBJ whole genome shotgun (WGS) entry which is preliminary data.</text>
</comment>
<name>A0A1V1P0K2_9BACT</name>
<sequence>MNIRFRETVIESYGKEYDNVLIAGDGEIKFFFQFEDEQDINNENNEFSYSMHYEDTGGPQIINFDIEEICSLYKTLPCARDSFWARMGVPIKIHLDAIDDVMTKKGIIQYRLNSDEIWKDIYSKDNYKPKFYFMDDNNYCSNSLEWLPPENMQETLCAQIRVLLYDDNNNETEKISECFPIYSNRLEASIEYQKEEYVVGENLTYQISIDSDHSIKRINIYLDSGRGETLFSEEIQDNNYETIYSFTIPNNNYVSNYCYLNIEIKDIRENSVQVKSQSFKNPTKY</sequence>
<dbReference type="EMBL" id="ATBP01000971">
    <property type="protein sequence ID" value="ETR68392.1"/>
    <property type="molecule type" value="Genomic_DNA"/>
</dbReference>
<organism evidence="1 2">
    <name type="scientific">Candidatus Magnetoglobus multicellularis str. Araruama</name>
    <dbReference type="NCBI Taxonomy" id="890399"/>
    <lineage>
        <taxon>Bacteria</taxon>
        <taxon>Pseudomonadati</taxon>
        <taxon>Thermodesulfobacteriota</taxon>
        <taxon>Desulfobacteria</taxon>
        <taxon>Desulfobacterales</taxon>
        <taxon>Desulfobacteraceae</taxon>
        <taxon>Candidatus Magnetoglobus</taxon>
    </lineage>
</organism>
<reference evidence="2" key="1">
    <citation type="submission" date="2012-11" db="EMBL/GenBank/DDBJ databases">
        <authorList>
            <person name="Lucero-Rivera Y.E."/>
            <person name="Tovar-Ramirez D."/>
        </authorList>
    </citation>
    <scope>NUCLEOTIDE SEQUENCE [LARGE SCALE GENOMIC DNA]</scope>
    <source>
        <strain evidence="2">Araruama</strain>
    </source>
</reference>